<keyword evidence="10" id="KW-0732">Signal</keyword>
<dbReference type="Pfam" id="PF02321">
    <property type="entry name" value="OEP"/>
    <property type="match status" value="2"/>
</dbReference>
<dbReference type="SUPFAM" id="SSF56954">
    <property type="entry name" value="Outer membrane efflux proteins (OEP)"/>
    <property type="match status" value="1"/>
</dbReference>
<keyword evidence="8" id="KW-0175">Coiled coil</keyword>
<dbReference type="Gene3D" id="1.20.1600.10">
    <property type="entry name" value="Outer membrane efflux proteins (OEP)"/>
    <property type="match status" value="1"/>
</dbReference>
<keyword evidence="3" id="KW-0813">Transport</keyword>
<evidence type="ECO:0000256" key="9">
    <source>
        <dbReference type="SAM" id="MobiDB-lite"/>
    </source>
</evidence>
<accession>A0ABX1GGP4</accession>
<reference evidence="11 12" key="1">
    <citation type="submission" date="2020-04" db="EMBL/GenBank/DDBJ databases">
        <authorList>
            <person name="Yoon J."/>
        </authorList>
    </citation>
    <scope>NUCLEOTIDE SEQUENCE [LARGE SCALE GENOMIC DNA]</scope>
    <source>
        <strain evidence="11 12">KMU-166</strain>
    </source>
</reference>
<feature type="chain" id="PRO_5046796568" evidence="10">
    <location>
        <begin position="24"/>
        <end position="472"/>
    </location>
</feature>
<dbReference type="InterPro" id="IPR003423">
    <property type="entry name" value="OMP_efflux"/>
</dbReference>
<dbReference type="Proteomes" id="UP000765845">
    <property type="component" value="Unassembled WGS sequence"/>
</dbReference>
<evidence type="ECO:0000256" key="4">
    <source>
        <dbReference type="ARBA" id="ARBA00022452"/>
    </source>
</evidence>
<keyword evidence="5" id="KW-0812">Transmembrane</keyword>
<protein>
    <submittedName>
        <fullName evidence="11">TolC family outer membrane protein</fullName>
    </submittedName>
</protein>
<dbReference type="InterPro" id="IPR051906">
    <property type="entry name" value="TolC-like"/>
</dbReference>
<evidence type="ECO:0000313" key="11">
    <source>
        <dbReference type="EMBL" id="NKI18380.1"/>
    </source>
</evidence>
<feature type="region of interest" description="Disordered" evidence="9">
    <location>
        <begin position="288"/>
        <end position="316"/>
    </location>
</feature>
<proteinExistence type="inferred from homology"/>
<dbReference type="EMBL" id="JAAWWK010000004">
    <property type="protein sequence ID" value="NKI18380.1"/>
    <property type="molecule type" value="Genomic_DNA"/>
</dbReference>
<evidence type="ECO:0000256" key="6">
    <source>
        <dbReference type="ARBA" id="ARBA00023136"/>
    </source>
</evidence>
<evidence type="ECO:0000256" key="3">
    <source>
        <dbReference type="ARBA" id="ARBA00022448"/>
    </source>
</evidence>
<evidence type="ECO:0000256" key="2">
    <source>
        <dbReference type="ARBA" id="ARBA00007613"/>
    </source>
</evidence>
<dbReference type="PANTHER" id="PTHR30026:SF20">
    <property type="entry name" value="OUTER MEMBRANE PROTEIN TOLC"/>
    <property type="match status" value="1"/>
</dbReference>
<evidence type="ECO:0000256" key="10">
    <source>
        <dbReference type="SAM" id="SignalP"/>
    </source>
</evidence>
<comment type="subcellular location">
    <subcellularLocation>
        <location evidence="1">Cell outer membrane</location>
    </subcellularLocation>
</comment>
<comment type="caution">
    <text evidence="11">The sequence shown here is derived from an EMBL/GenBank/DDBJ whole genome shotgun (WGS) entry which is preliminary data.</text>
</comment>
<evidence type="ECO:0000256" key="1">
    <source>
        <dbReference type="ARBA" id="ARBA00004442"/>
    </source>
</evidence>
<gene>
    <name evidence="11" type="ORF">HCU74_13265</name>
</gene>
<dbReference type="RefSeq" id="WP_168450894.1">
    <property type="nucleotide sequence ID" value="NZ_JAAWWK010000004.1"/>
</dbReference>
<evidence type="ECO:0000256" key="7">
    <source>
        <dbReference type="ARBA" id="ARBA00023237"/>
    </source>
</evidence>
<dbReference type="PANTHER" id="PTHR30026">
    <property type="entry name" value="OUTER MEMBRANE PROTEIN TOLC"/>
    <property type="match status" value="1"/>
</dbReference>
<keyword evidence="6" id="KW-0472">Membrane</keyword>
<sequence>MIAHRHLLRVAFAVALGAPAAHAETLLDVYELAVQNDPQLKAAEATYRADRETEVLARSALLPRLTGQAYYQESETDAASKSTTFSGTSATVIDQHTSTDSESENYSLSLTQPLFDLPAWFSYRAGKRVSERAQAQLAYDQQQLIVRVAEAYFNVLRARENLDASKAEERAAKRQLEQTQQRFDVGLIAITDVHESRAVYDSTVAQRLGFEGALAVAKENLSTLTGQEHHNLWSLKGDFPIVLPEPADRAAWVEFALANNYQLKVANAASGSAHDMARAKRSEHLPKISGSFSYTKDDTDGSRTFDPPSTFSVPPESEYESEVVRVTLTMPLFAGGGISAGRRQAYEQYNAAKYNAQLAQRQVIAGTRAQHIAVHTAVQTVKARKLNIVSARSALDATQAGYEVGTRNVVDVLDAQRKLYAAMRDYSNARYSYVVDLLKLKLNAGTLSPADIQQLNRWLQESTAVSLKETKG</sequence>
<keyword evidence="4" id="KW-1134">Transmembrane beta strand</keyword>
<evidence type="ECO:0000256" key="8">
    <source>
        <dbReference type="SAM" id="Coils"/>
    </source>
</evidence>
<dbReference type="InterPro" id="IPR010130">
    <property type="entry name" value="T1SS_OMP_TolC"/>
</dbReference>
<organism evidence="11 12">
    <name type="scientific">Spongiibacter thalassae</name>
    <dbReference type="NCBI Taxonomy" id="2721624"/>
    <lineage>
        <taxon>Bacteria</taxon>
        <taxon>Pseudomonadati</taxon>
        <taxon>Pseudomonadota</taxon>
        <taxon>Gammaproteobacteria</taxon>
        <taxon>Cellvibrionales</taxon>
        <taxon>Spongiibacteraceae</taxon>
        <taxon>Spongiibacter</taxon>
    </lineage>
</organism>
<evidence type="ECO:0000313" key="12">
    <source>
        <dbReference type="Proteomes" id="UP000765845"/>
    </source>
</evidence>
<comment type="similarity">
    <text evidence="2">Belongs to the outer membrane factor (OMF) (TC 1.B.17) family.</text>
</comment>
<keyword evidence="7" id="KW-0998">Cell outer membrane</keyword>
<evidence type="ECO:0000256" key="5">
    <source>
        <dbReference type="ARBA" id="ARBA00022692"/>
    </source>
</evidence>
<feature type="signal peptide" evidence="10">
    <location>
        <begin position="1"/>
        <end position="23"/>
    </location>
</feature>
<dbReference type="NCBIfam" id="TIGR01844">
    <property type="entry name" value="type_I_sec_TolC"/>
    <property type="match status" value="1"/>
</dbReference>
<feature type="coiled-coil region" evidence="8">
    <location>
        <begin position="155"/>
        <end position="182"/>
    </location>
</feature>
<name>A0ABX1GGP4_9GAMM</name>
<keyword evidence="12" id="KW-1185">Reference proteome</keyword>